<proteinExistence type="predicted"/>
<evidence type="ECO:0000313" key="1">
    <source>
        <dbReference type="EMBL" id="AHH10148.1"/>
    </source>
</evidence>
<sequence length="63" mass="6954">MISFKLKLYSNFPFCVREIEPVSSDVIIVIASEFSEIPSPALCLVPKVLLIDSTLDSGRKEPA</sequence>
<name>W5STX7_BORPR</name>
<accession>W5STX7</accession>
<keyword evidence="1" id="KW-0614">Plasmid</keyword>
<reference evidence="1" key="1">
    <citation type="submission" date="2013-04" db="EMBL/GenBank/DDBJ databases">
        <title>Comparative Genomics of Relapsing Fever Spirochetes.</title>
        <authorList>
            <person name="Schwan T.G."/>
            <person name="Raffel S.J."/>
            <person name="Porcella S.F."/>
            <person name="Martens C.A."/>
            <person name="Bruno D.P."/>
            <person name="Ricklefs S.M."/>
            <person name="Barbian K.B."/>
        </authorList>
    </citation>
    <scope>NUCLEOTIDE SEQUENCE</scope>
    <source>
        <strain evidence="1">SLO</strain>
        <plasmid evidence="1">unnamed</plasmid>
    </source>
</reference>
<dbReference type="HOGENOM" id="CLU_2876911_0_0_12"/>
<gene>
    <name evidence="1" type="ORF">BPA_0900032</name>
</gene>
<dbReference type="EMBL" id="CP005920">
    <property type="protein sequence ID" value="AHH10148.1"/>
    <property type="molecule type" value="Genomic_DNA"/>
</dbReference>
<organism evidence="1">
    <name type="scientific">Borrelia parkeri SLO</name>
    <dbReference type="NCBI Taxonomy" id="1313294"/>
    <lineage>
        <taxon>Bacteria</taxon>
        <taxon>Pseudomonadati</taxon>
        <taxon>Spirochaetota</taxon>
        <taxon>Spirochaetia</taxon>
        <taxon>Spirochaetales</taxon>
        <taxon>Borreliaceae</taxon>
        <taxon>Borrelia</taxon>
    </lineage>
</organism>
<dbReference type="AlphaFoldDB" id="W5STX7"/>
<protein>
    <submittedName>
        <fullName evidence="1">Uncharacterized protein</fullName>
    </submittedName>
</protein>
<geneLocation type="plasmid" evidence="1">
    <name>unnamed</name>
</geneLocation>